<gene>
    <name evidence="1" type="ORF">A2818_01895</name>
</gene>
<proteinExistence type="predicted"/>
<sequence length="563" mass="66788">MESETKNCQNCKKDFVIDPDDFGFYEMIKVPPPVWCPQCRLLRRMNWISYRILYKRKCDFTGENIITFYHPDVPCKVYKQDIWWSDKWDPKSYGRDYDFSKPFFEQYKELLEEVPRAALHTEYTTLTNSEYCNAVSFLKNGYLCFRHITGEDNAYTNFVLRITNCLDVAFSFDSDMCYDTVDVRHCFQTFFSQDCENSQNVYFSLDLTNCSNCFGCVNLRNKNNCIFNEQFTKEEYEKKLKEFDLRSRVNLEKFKRQAHEFSLKYPRRALKGKNNVNISGEYIYNSRNARKVYYVSDSENVKYSHLFVKGGVKNSYDFTYFGSNSELMYEDSWCGHLANNVRFAVWNYRGHNTEYTFACHGCEYVFGCVGLNKASYCIFNKQYSKEEYFPLVEKIKKQMDDMPFIDKRGLSHKYGGQIPVDLCPWAYNESTAYEFFPLTKEEALAKGFTWRDPDQREYLDATMTIPDHIKDVTDDILKAILKCEACGKNYQIIPKELVFLRRFNFPIPNHCPLCRDRARIKQLNPMQTYDRKCDKCDIAIETSYAPDRPEIVYCESCYKQEVY</sequence>
<dbReference type="Proteomes" id="UP000177602">
    <property type="component" value="Unassembled WGS sequence"/>
</dbReference>
<dbReference type="AlphaFoldDB" id="A0A1F6V1T2"/>
<name>A0A1F6V1T2_9BACT</name>
<comment type="caution">
    <text evidence="1">The sequence shown here is derived from an EMBL/GenBank/DDBJ whole genome shotgun (WGS) entry which is preliminary data.</text>
</comment>
<organism evidence="1 2">
    <name type="scientific">Candidatus Nomurabacteria bacterium RIFCSPHIGHO2_01_FULL_40_12</name>
    <dbReference type="NCBI Taxonomy" id="1801737"/>
    <lineage>
        <taxon>Bacteria</taxon>
        <taxon>Candidatus Nomuraibacteriota</taxon>
    </lineage>
</organism>
<dbReference type="STRING" id="1801737.A2818_01895"/>
<accession>A0A1F6V1T2</accession>
<evidence type="ECO:0000313" key="2">
    <source>
        <dbReference type="Proteomes" id="UP000177602"/>
    </source>
</evidence>
<reference evidence="1 2" key="1">
    <citation type="journal article" date="2016" name="Nat. Commun.">
        <title>Thousands of microbial genomes shed light on interconnected biogeochemical processes in an aquifer system.</title>
        <authorList>
            <person name="Anantharaman K."/>
            <person name="Brown C.T."/>
            <person name="Hug L.A."/>
            <person name="Sharon I."/>
            <person name="Castelle C.J."/>
            <person name="Probst A.J."/>
            <person name="Thomas B.C."/>
            <person name="Singh A."/>
            <person name="Wilkins M.J."/>
            <person name="Karaoz U."/>
            <person name="Brodie E.L."/>
            <person name="Williams K.H."/>
            <person name="Hubbard S.S."/>
            <person name="Banfield J.F."/>
        </authorList>
    </citation>
    <scope>NUCLEOTIDE SEQUENCE [LARGE SCALE GENOMIC DNA]</scope>
</reference>
<protein>
    <submittedName>
        <fullName evidence="1">Uncharacterized protein</fullName>
    </submittedName>
</protein>
<evidence type="ECO:0000313" key="1">
    <source>
        <dbReference type="EMBL" id="OGI63558.1"/>
    </source>
</evidence>
<dbReference type="EMBL" id="MFTN01000001">
    <property type="protein sequence ID" value="OGI63558.1"/>
    <property type="molecule type" value="Genomic_DNA"/>
</dbReference>